<accession>A0A9P7E3R9</accession>
<feature type="region of interest" description="Disordered" evidence="1">
    <location>
        <begin position="239"/>
        <end position="259"/>
    </location>
</feature>
<name>A0A9P7E3R9_9AGAM</name>
<sequence>MLKRQRPATPPPSLDEIPSFPDRPIRPIPHREIPPDIFSHESRAKRRRILPPVLDGAQRGWGKPPLSVPHADDSDGEEDWIDGEDDAEPGHFAESPDYTDYKQANTMLHEMHALHQHRLMFIQPNSQPPSHLYLPPHAGFSAPPPPMATYPHNLWQSTHGLRHPPSISSNGKVFIPTLPECPLPEFYSHLPHAAQAHTESAAHTPLDFHEVKSVRERYEDTNKLLGSVFLSRRRELQEGPNYSTPVTERGHSNQHRNLL</sequence>
<dbReference type="EMBL" id="JABBWE010000001">
    <property type="protein sequence ID" value="KAG1810117.1"/>
    <property type="molecule type" value="Genomic_DNA"/>
</dbReference>
<organism evidence="2 3">
    <name type="scientific">Suillus plorans</name>
    <dbReference type="NCBI Taxonomy" id="116603"/>
    <lineage>
        <taxon>Eukaryota</taxon>
        <taxon>Fungi</taxon>
        <taxon>Dikarya</taxon>
        <taxon>Basidiomycota</taxon>
        <taxon>Agaricomycotina</taxon>
        <taxon>Agaricomycetes</taxon>
        <taxon>Agaricomycetidae</taxon>
        <taxon>Boletales</taxon>
        <taxon>Suillineae</taxon>
        <taxon>Suillaceae</taxon>
        <taxon>Suillus</taxon>
    </lineage>
</organism>
<evidence type="ECO:0000313" key="2">
    <source>
        <dbReference type="EMBL" id="KAG1810117.1"/>
    </source>
</evidence>
<dbReference type="Proteomes" id="UP000719766">
    <property type="component" value="Unassembled WGS sequence"/>
</dbReference>
<dbReference type="GeneID" id="64594977"/>
<comment type="caution">
    <text evidence="2">The sequence shown here is derived from an EMBL/GenBank/DDBJ whole genome shotgun (WGS) entry which is preliminary data.</text>
</comment>
<dbReference type="RefSeq" id="XP_041167782.1">
    <property type="nucleotide sequence ID" value="XM_041301213.1"/>
</dbReference>
<reference evidence="2" key="1">
    <citation type="journal article" date="2020" name="New Phytol.">
        <title>Comparative genomics reveals dynamic genome evolution in host specialist ectomycorrhizal fungi.</title>
        <authorList>
            <person name="Lofgren L.A."/>
            <person name="Nguyen N.H."/>
            <person name="Vilgalys R."/>
            <person name="Ruytinx J."/>
            <person name="Liao H.L."/>
            <person name="Branco S."/>
            <person name="Kuo A."/>
            <person name="LaButti K."/>
            <person name="Lipzen A."/>
            <person name="Andreopoulos W."/>
            <person name="Pangilinan J."/>
            <person name="Riley R."/>
            <person name="Hundley H."/>
            <person name="Na H."/>
            <person name="Barry K."/>
            <person name="Grigoriev I.V."/>
            <person name="Stajich J.E."/>
            <person name="Kennedy P.G."/>
        </authorList>
    </citation>
    <scope>NUCLEOTIDE SEQUENCE</scope>
    <source>
        <strain evidence="2">S12</strain>
    </source>
</reference>
<feature type="compositionally biased region" description="Acidic residues" evidence="1">
    <location>
        <begin position="74"/>
        <end position="87"/>
    </location>
</feature>
<evidence type="ECO:0000313" key="3">
    <source>
        <dbReference type="Proteomes" id="UP000719766"/>
    </source>
</evidence>
<proteinExistence type="predicted"/>
<dbReference type="OrthoDB" id="3262473at2759"/>
<gene>
    <name evidence="2" type="ORF">HD556DRAFT_1318034</name>
</gene>
<keyword evidence="3" id="KW-1185">Reference proteome</keyword>
<protein>
    <submittedName>
        <fullName evidence="2">Uncharacterized protein</fullName>
    </submittedName>
</protein>
<dbReference type="AlphaFoldDB" id="A0A9P7E3R9"/>
<feature type="compositionally biased region" description="Basic and acidic residues" evidence="1">
    <location>
        <begin position="23"/>
        <end position="42"/>
    </location>
</feature>
<evidence type="ECO:0000256" key="1">
    <source>
        <dbReference type="SAM" id="MobiDB-lite"/>
    </source>
</evidence>
<feature type="region of interest" description="Disordered" evidence="1">
    <location>
        <begin position="1"/>
        <end position="98"/>
    </location>
</feature>